<feature type="transmembrane region" description="Helical" evidence="2">
    <location>
        <begin position="100"/>
        <end position="122"/>
    </location>
</feature>
<evidence type="ECO:0000256" key="1">
    <source>
        <dbReference type="SAM" id="MobiDB-lite"/>
    </source>
</evidence>
<protein>
    <submittedName>
        <fullName evidence="3">Uncharacterized protein</fullName>
    </submittedName>
</protein>
<sequence>MSREYIFMSDSTIDTYGYFYNNSFDPSRPSQNLITSNDDGGTNRRFQLYTTLQSQYTYILVVTTTNRDIRGSFQIIASDHQLCGSCETPYSPDDKSSTKAIVAIVVPICSVCVRIVICCCICRCRRKNMSHQQLTSLEHNQIIRRRRSSLGNIQITATITNAIDVPFTVPLARVFESLEEEQPPPPPYTSVIPYSRA</sequence>
<gene>
    <name evidence="3" type="ORF">EDS130_LOCUS43308</name>
</gene>
<organism evidence="3 4">
    <name type="scientific">Adineta ricciae</name>
    <name type="common">Rotifer</name>
    <dbReference type="NCBI Taxonomy" id="249248"/>
    <lineage>
        <taxon>Eukaryota</taxon>
        <taxon>Metazoa</taxon>
        <taxon>Spiralia</taxon>
        <taxon>Gnathifera</taxon>
        <taxon>Rotifera</taxon>
        <taxon>Eurotatoria</taxon>
        <taxon>Bdelloidea</taxon>
        <taxon>Adinetida</taxon>
        <taxon>Adinetidae</taxon>
        <taxon>Adineta</taxon>
    </lineage>
</organism>
<evidence type="ECO:0000313" key="4">
    <source>
        <dbReference type="Proteomes" id="UP000663852"/>
    </source>
</evidence>
<proteinExistence type="predicted"/>
<name>A0A815UC91_ADIRI</name>
<evidence type="ECO:0000313" key="3">
    <source>
        <dbReference type="EMBL" id="CAF1512026.1"/>
    </source>
</evidence>
<keyword evidence="2" id="KW-0472">Membrane</keyword>
<reference evidence="3" key="1">
    <citation type="submission" date="2021-02" db="EMBL/GenBank/DDBJ databases">
        <authorList>
            <person name="Nowell W R."/>
        </authorList>
    </citation>
    <scope>NUCLEOTIDE SEQUENCE</scope>
</reference>
<keyword evidence="2" id="KW-0812">Transmembrane</keyword>
<evidence type="ECO:0000256" key="2">
    <source>
        <dbReference type="SAM" id="Phobius"/>
    </source>
</evidence>
<dbReference type="EMBL" id="CAJNOJ010000701">
    <property type="protein sequence ID" value="CAF1512026.1"/>
    <property type="molecule type" value="Genomic_DNA"/>
</dbReference>
<feature type="region of interest" description="Disordered" evidence="1">
    <location>
        <begin position="178"/>
        <end position="197"/>
    </location>
</feature>
<keyword evidence="2" id="KW-1133">Transmembrane helix</keyword>
<dbReference type="Proteomes" id="UP000663852">
    <property type="component" value="Unassembled WGS sequence"/>
</dbReference>
<dbReference type="OrthoDB" id="10053537at2759"/>
<accession>A0A815UC91</accession>
<dbReference type="AlphaFoldDB" id="A0A815UC91"/>
<comment type="caution">
    <text evidence="3">The sequence shown here is derived from an EMBL/GenBank/DDBJ whole genome shotgun (WGS) entry which is preliminary data.</text>
</comment>